<dbReference type="STRING" id="861298.SAMN04488136_1255"/>
<dbReference type="InterPro" id="IPR050266">
    <property type="entry name" value="AB_hydrolase_sf"/>
</dbReference>
<dbReference type="GO" id="GO:0016020">
    <property type="term" value="C:membrane"/>
    <property type="evidence" value="ECO:0007669"/>
    <property type="project" value="TreeGrafter"/>
</dbReference>
<gene>
    <name evidence="4" type="ORF">SAMN04488136_1255</name>
</gene>
<name>A0A1G8EJI1_9VIBR</name>
<evidence type="ECO:0000256" key="2">
    <source>
        <dbReference type="ARBA" id="ARBA00022801"/>
    </source>
</evidence>
<keyword evidence="5" id="KW-1185">Reference proteome</keyword>
<evidence type="ECO:0000256" key="1">
    <source>
        <dbReference type="ARBA" id="ARBA00008645"/>
    </source>
</evidence>
<dbReference type="EMBL" id="FNDD01000025">
    <property type="protein sequence ID" value="SDH69980.1"/>
    <property type="molecule type" value="Genomic_DNA"/>
</dbReference>
<evidence type="ECO:0000259" key="3">
    <source>
        <dbReference type="Pfam" id="PF12697"/>
    </source>
</evidence>
<dbReference type="PANTHER" id="PTHR43798:SF14">
    <property type="entry name" value="SERINE HYDROLASE-LIKE PROTEIN DDB_G0286239"/>
    <property type="match status" value="1"/>
</dbReference>
<dbReference type="InterPro" id="IPR000073">
    <property type="entry name" value="AB_hydrolase_1"/>
</dbReference>
<dbReference type="Pfam" id="PF12697">
    <property type="entry name" value="Abhydrolase_6"/>
    <property type="match status" value="1"/>
</dbReference>
<dbReference type="PRINTS" id="PR00412">
    <property type="entry name" value="EPOXHYDRLASE"/>
</dbReference>
<accession>A0A1G8EJI1</accession>
<feature type="domain" description="AB hydrolase-1" evidence="3">
    <location>
        <begin position="29"/>
        <end position="276"/>
    </location>
</feature>
<dbReference type="Proteomes" id="UP000198854">
    <property type="component" value="Unassembled WGS sequence"/>
</dbReference>
<dbReference type="AlphaFoldDB" id="A0A1G8EJI1"/>
<dbReference type="InterPro" id="IPR000639">
    <property type="entry name" value="Epox_hydrolase-like"/>
</dbReference>
<keyword evidence="2" id="KW-0378">Hydrolase</keyword>
<dbReference type="SUPFAM" id="SSF53474">
    <property type="entry name" value="alpha/beta-Hydrolases"/>
    <property type="match status" value="1"/>
</dbReference>
<proteinExistence type="inferred from homology"/>
<reference evidence="4 5" key="1">
    <citation type="submission" date="2016-10" db="EMBL/GenBank/DDBJ databases">
        <authorList>
            <person name="de Groot N.N."/>
        </authorList>
    </citation>
    <scope>NUCLEOTIDE SEQUENCE [LARGE SCALE GENOMIC DNA]</scope>
    <source>
        <strain evidence="4 5">CGMCC 1.10228</strain>
    </source>
</reference>
<organism evidence="4 5">
    <name type="scientific">Vibrio xiamenensis</name>
    <dbReference type="NCBI Taxonomy" id="861298"/>
    <lineage>
        <taxon>Bacteria</taxon>
        <taxon>Pseudomonadati</taxon>
        <taxon>Pseudomonadota</taxon>
        <taxon>Gammaproteobacteria</taxon>
        <taxon>Vibrionales</taxon>
        <taxon>Vibrionaceae</taxon>
        <taxon>Vibrio</taxon>
    </lineage>
</organism>
<dbReference type="RefSeq" id="WP_093277017.1">
    <property type="nucleotide sequence ID" value="NZ_FNDD01000025.1"/>
</dbReference>
<evidence type="ECO:0000313" key="5">
    <source>
        <dbReference type="Proteomes" id="UP000198854"/>
    </source>
</evidence>
<evidence type="ECO:0000313" key="4">
    <source>
        <dbReference type="EMBL" id="SDH69980.1"/>
    </source>
</evidence>
<sequence>MLRESNYQVGALNIAALEFGEQKTADLSVVFLHGWLDNAASFQPLMNVLSHQSATLHGCAIDFPGHGLSSHKRPFSYYPFHDYIDDVFQFLTVLSPNRLILVGHSLGALVASCYSAAFPEQVAGLVQIEGVGPLAESPSHTVARLRKGVMSRQRIRRKPQRHFSSLEEMVARRAQTNGLTAAEILPIVERAAMQRENGWCWRHDVALQSDSLYRMSEQQAMQINQAIECPMLTILGDKGFEYLRTSASQPLATDCQLVTIAGGHHCHLQQPEEVCELIFGWVNKI</sequence>
<comment type="similarity">
    <text evidence="1">Belongs to the AB hydrolase superfamily.</text>
</comment>
<dbReference type="PANTHER" id="PTHR43798">
    <property type="entry name" value="MONOACYLGLYCEROL LIPASE"/>
    <property type="match status" value="1"/>
</dbReference>
<dbReference type="InterPro" id="IPR029058">
    <property type="entry name" value="AB_hydrolase_fold"/>
</dbReference>
<dbReference type="Gene3D" id="3.40.50.1820">
    <property type="entry name" value="alpha/beta hydrolase"/>
    <property type="match status" value="1"/>
</dbReference>
<dbReference type="OrthoDB" id="149912at2"/>
<protein>
    <submittedName>
        <fullName evidence="4">Pimeloyl-ACP methyl ester carboxylesterase</fullName>
    </submittedName>
</protein>
<dbReference type="GO" id="GO:0016787">
    <property type="term" value="F:hydrolase activity"/>
    <property type="evidence" value="ECO:0007669"/>
    <property type="project" value="UniProtKB-KW"/>
</dbReference>